<sequence>MRRPACARRQAALNAAVLLRALVFVTALVYIAAVAYSQPAVLEPTVLAAAGNNRAAWGSLPRTDLFPIIFSGAMSDEQFRDWMRMSRRAFDRLAVELGRTATYSEIFDEEGLPYAGNRGRVRLTTLRKEIAVSLYVLSGNESYHRVSTLWGAGVGSSASVSEIVKRFVAAVEELGPDYVKWPFGLAEASATVDSIEALRGLPACIGIIDGTHVEIPGRRSGRLRGEQFISYNTPKRSRSLCIFACSGLYNLLARTIYDPSYPGKYVLGDSAYGLRVFCMRAFSYDTADEKEKVMNAYCHSTRAVVDNAFDRLKGRFRRLKYLNVGAAAAPAFMYACCILHNFIQDADGESFGDLPMEQRDSVVEATDPSASGRVPASARRSRARQMNLPTTLRSGSALVPPVRNPGSNLDAGKAVREDLKEFCWDLHVERQDDSAYRFAMARDVALAARPGADEDASYDPDTVWD</sequence>
<evidence type="ECO:0000256" key="5">
    <source>
        <dbReference type="ARBA" id="ARBA00022723"/>
    </source>
</evidence>
<evidence type="ECO:0000256" key="1">
    <source>
        <dbReference type="ARBA" id="ARBA00001968"/>
    </source>
</evidence>
<dbReference type="AlphaFoldDB" id="A0A8J5XA38"/>
<keyword evidence="9" id="KW-0812">Transmembrane</keyword>
<evidence type="ECO:0000256" key="6">
    <source>
        <dbReference type="ARBA" id="ARBA00022801"/>
    </source>
</evidence>
<keyword evidence="12" id="KW-1185">Reference proteome</keyword>
<comment type="similarity">
    <text evidence="3">Belongs to the HARBI1 family.</text>
</comment>
<keyword evidence="9" id="KW-1133">Transmembrane helix</keyword>
<reference evidence="11" key="1">
    <citation type="submission" date="2021-05" db="EMBL/GenBank/DDBJ databases">
        <title>The genome of the haptophyte Pavlova lutheri (Diacronema luteri, Pavlovales) - a model for lipid biosynthesis in eukaryotic algae.</title>
        <authorList>
            <person name="Hulatt C.J."/>
            <person name="Posewitz M.C."/>
        </authorList>
    </citation>
    <scope>NUCLEOTIDE SEQUENCE</scope>
    <source>
        <strain evidence="11">NIVA-4/92</strain>
    </source>
</reference>
<dbReference type="GO" id="GO:0004518">
    <property type="term" value="F:nuclease activity"/>
    <property type="evidence" value="ECO:0007669"/>
    <property type="project" value="UniProtKB-KW"/>
</dbReference>
<keyword evidence="9" id="KW-0472">Membrane</keyword>
<comment type="cofactor">
    <cofactor evidence="1">
        <name>a divalent metal cation</name>
        <dbReference type="ChEBI" id="CHEBI:60240"/>
    </cofactor>
</comment>
<feature type="transmembrane region" description="Helical" evidence="9">
    <location>
        <begin position="12"/>
        <end position="36"/>
    </location>
</feature>
<feature type="region of interest" description="Disordered" evidence="8">
    <location>
        <begin position="363"/>
        <end position="384"/>
    </location>
</feature>
<gene>
    <name evidence="11" type="ORF">KFE25_012797</name>
</gene>
<name>A0A8J5XA38_DIALT</name>
<dbReference type="Proteomes" id="UP000751190">
    <property type="component" value="Unassembled WGS sequence"/>
</dbReference>
<dbReference type="GO" id="GO:0016787">
    <property type="term" value="F:hydrolase activity"/>
    <property type="evidence" value="ECO:0007669"/>
    <property type="project" value="UniProtKB-KW"/>
</dbReference>
<feature type="domain" description="DDE Tnp4" evidence="10">
    <location>
        <begin position="236"/>
        <end position="341"/>
    </location>
</feature>
<protein>
    <recommendedName>
        <fullName evidence="10">DDE Tnp4 domain-containing protein</fullName>
    </recommendedName>
</protein>
<organism evidence="11 12">
    <name type="scientific">Diacronema lutheri</name>
    <name type="common">Unicellular marine alga</name>
    <name type="synonym">Monochrysis lutheri</name>
    <dbReference type="NCBI Taxonomy" id="2081491"/>
    <lineage>
        <taxon>Eukaryota</taxon>
        <taxon>Haptista</taxon>
        <taxon>Haptophyta</taxon>
        <taxon>Pavlovophyceae</taxon>
        <taxon>Pavlovales</taxon>
        <taxon>Pavlovaceae</taxon>
        <taxon>Diacronema</taxon>
    </lineage>
</organism>
<proteinExistence type="inferred from homology"/>
<dbReference type="GO" id="GO:0005634">
    <property type="term" value="C:nucleus"/>
    <property type="evidence" value="ECO:0007669"/>
    <property type="project" value="UniProtKB-SubCell"/>
</dbReference>
<feature type="compositionally biased region" description="Low complexity" evidence="8">
    <location>
        <begin position="369"/>
        <end position="378"/>
    </location>
</feature>
<comment type="caution">
    <text evidence="11">The sequence shown here is derived from an EMBL/GenBank/DDBJ whole genome shotgun (WGS) entry which is preliminary data.</text>
</comment>
<dbReference type="InterPro" id="IPR045249">
    <property type="entry name" value="HARBI1-like"/>
</dbReference>
<accession>A0A8J5XA38</accession>
<dbReference type="OrthoDB" id="6147640at2759"/>
<evidence type="ECO:0000256" key="2">
    <source>
        <dbReference type="ARBA" id="ARBA00004123"/>
    </source>
</evidence>
<keyword evidence="4" id="KW-0540">Nuclease</keyword>
<evidence type="ECO:0000313" key="11">
    <source>
        <dbReference type="EMBL" id="KAG8459462.1"/>
    </source>
</evidence>
<dbReference type="PANTHER" id="PTHR22930">
    <property type="match status" value="1"/>
</dbReference>
<dbReference type="PANTHER" id="PTHR22930:SF292">
    <property type="entry name" value="DDE TNP4 DOMAIN-CONTAINING PROTEIN"/>
    <property type="match status" value="1"/>
</dbReference>
<evidence type="ECO:0000256" key="7">
    <source>
        <dbReference type="ARBA" id="ARBA00023242"/>
    </source>
</evidence>
<dbReference type="Pfam" id="PF13359">
    <property type="entry name" value="DDE_Tnp_4"/>
    <property type="match status" value="1"/>
</dbReference>
<evidence type="ECO:0000256" key="3">
    <source>
        <dbReference type="ARBA" id="ARBA00006958"/>
    </source>
</evidence>
<comment type="subcellular location">
    <subcellularLocation>
        <location evidence="2">Nucleus</location>
    </subcellularLocation>
</comment>
<keyword evidence="7" id="KW-0539">Nucleus</keyword>
<dbReference type="InterPro" id="IPR027806">
    <property type="entry name" value="HARBI1_dom"/>
</dbReference>
<evidence type="ECO:0000256" key="9">
    <source>
        <dbReference type="SAM" id="Phobius"/>
    </source>
</evidence>
<evidence type="ECO:0000259" key="10">
    <source>
        <dbReference type="Pfam" id="PF13359"/>
    </source>
</evidence>
<keyword evidence="5" id="KW-0479">Metal-binding</keyword>
<keyword evidence="6" id="KW-0378">Hydrolase</keyword>
<evidence type="ECO:0000256" key="4">
    <source>
        <dbReference type="ARBA" id="ARBA00022722"/>
    </source>
</evidence>
<evidence type="ECO:0000313" key="12">
    <source>
        <dbReference type="Proteomes" id="UP000751190"/>
    </source>
</evidence>
<evidence type="ECO:0000256" key="8">
    <source>
        <dbReference type="SAM" id="MobiDB-lite"/>
    </source>
</evidence>
<dbReference type="EMBL" id="JAGTXO010000040">
    <property type="protein sequence ID" value="KAG8459462.1"/>
    <property type="molecule type" value="Genomic_DNA"/>
</dbReference>
<dbReference type="GO" id="GO:0046872">
    <property type="term" value="F:metal ion binding"/>
    <property type="evidence" value="ECO:0007669"/>
    <property type="project" value="UniProtKB-KW"/>
</dbReference>